<dbReference type="AlphaFoldDB" id="A0A0E9TSK0"/>
<accession>A0A0E9TSK0</accession>
<sequence>MSDLHIAHFCKRKALGYMKEQFQQSLIRG</sequence>
<protein>
    <submittedName>
        <fullName evidence="1">Uncharacterized protein</fullName>
    </submittedName>
</protein>
<name>A0A0E9TSK0_ANGAN</name>
<organism evidence="1">
    <name type="scientific">Anguilla anguilla</name>
    <name type="common">European freshwater eel</name>
    <name type="synonym">Muraena anguilla</name>
    <dbReference type="NCBI Taxonomy" id="7936"/>
    <lineage>
        <taxon>Eukaryota</taxon>
        <taxon>Metazoa</taxon>
        <taxon>Chordata</taxon>
        <taxon>Craniata</taxon>
        <taxon>Vertebrata</taxon>
        <taxon>Euteleostomi</taxon>
        <taxon>Actinopterygii</taxon>
        <taxon>Neopterygii</taxon>
        <taxon>Teleostei</taxon>
        <taxon>Anguilliformes</taxon>
        <taxon>Anguillidae</taxon>
        <taxon>Anguilla</taxon>
    </lineage>
</organism>
<proteinExistence type="predicted"/>
<reference evidence="1" key="2">
    <citation type="journal article" date="2015" name="Fish Shellfish Immunol.">
        <title>Early steps in the European eel (Anguilla anguilla)-Vibrio vulnificus interaction in the gills: Role of the RtxA13 toxin.</title>
        <authorList>
            <person name="Callol A."/>
            <person name="Pajuelo D."/>
            <person name="Ebbesson L."/>
            <person name="Teles M."/>
            <person name="MacKenzie S."/>
            <person name="Amaro C."/>
        </authorList>
    </citation>
    <scope>NUCLEOTIDE SEQUENCE</scope>
</reference>
<reference evidence="1" key="1">
    <citation type="submission" date="2014-11" db="EMBL/GenBank/DDBJ databases">
        <authorList>
            <person name="Amaro Gonzalez C."/>
        </authorList>
    </citation>
    <scope>NUCLEOTIDE SEQUENCE</scope>
</reference>
<dbReference type="EMBL" id="GBXM01052145">
    <property type="protein sequence ID" value="JAH56432.1"/>
    <property type="molecule type" value="Transcribed_RNA"/>
</dbReference>
<evidence type="ECO:0000313" key="1">
    <source>
        <dbReference type="EMBL" id="JAH56432.1"/>
    </source>
</evidence>